<reference evidence="3" key="1">
    <citation type="submission" date="2022-04" db="EMBL/GenBank/DDBJ databases">
        <title>Lysobacter sp. CAU 1642 isolated from sea sand.</title>
        <authorList>
            <person name="Kim W."/>
        </authorList>
    </citation>
    <scope>NUCLEOTIDE SEQUENCE</scope>
    <source>
        <strain evidence="3">CAU 1642</strain>
    </source>
</reference>
<evidence type="ECO:0000313" key="3">
    <source>
        <dbReference type="EMBL" id="MCK7593101.1"/>
    </source>
</evidence>
<organism evidence="3 4">
    <name type="scientific">Pseudomarimonas salicorniae</name>
    <dbReference type="NCBI Taxonomy" id="2933270"/>
    <lineage>
        <taxon>Bacteria</taxon>
        <taxon>Pseudomonadati</taxon>
        <taxon>Pseudomonadota</taxon>
        <taxon>Gammaproteobacteria</taxon>
        <taxon>Lysobacterales</taxon>
        <taxon>Lysobacteraceae</taxon>
        <taxon>Pseudomarimonas</taxon>
    </lineage>
</organism>
<keyword evidence="2" id="KW-0812">Transmembrane</keyword>
<dbReference type="PROSITE" id="PS51257">
    <property type="entry name" value="PROKAR_LIPOPROTEIN"/>
    <property type="match status" value="1"/>
</dbReference>
<keyword evidence="4" id="KW-1185">Reference proteome</keyword>
<feature type="transmembrane region" description="Helical" evidence="2">
    <location>
        <begin position="61"/>
        <end position="88"/>
    </location>
</feature>
<name>A0ABT0GEY6_9GAMM</name>
<dbReference type="Proteomes" id="UP001431449">
    <property type="component" value="Unassembled WGS sequence"/>
</dbReference>
<comment type="caution">
    <text evidence="3">The sequence shown here is derived from an EMBL/GenBank/DDBJ whole genome shotgun (WGS) entry which is preliminary data.</text>
</comment>
<gene>
    <name evidence="3" type="ORF">M0G41_05385</name>
</gene>
<feature type="region of interest" description="Disordered" evidence="1">
    <location>
        <begin position="446"/>
        <end position="477"/>
    </location>
</feature>
<evidence type="ECO:0000256" key="2">
    <source>
        <dbReference type="SAM" id="Phobius"/>
    </source>
</evidence>
<keyword evidence="2" id="KW-1133">Transmembrane helix</keyword>
<protein>
    <submittedName>
        <fullName evidence="3">DUF2254 domain-containing protein</fullName>
    </submittedName>
</protein>
<proteinExistence type="predicted"/>
<keyword evidence="2" id="KW-0472">Membrane</keyword>
<dbReference type="InterPro" id="IPR018723">
    <property type="entry name" value="DUF2254_membrane"/>
</dbReference>
<sequence>MKTLLMTYWSRFRSSFWFVPSIMACVAIGLAFSAVELDRTVDGGGLQFPGWAYSGGAEGASLLLGTVAGSMIAIAGTVFSMTLVALSLASSQLGPRLLRNFMRNTVNQVVLGTFVATFMYCLLVLRTIRRGSELGFVPHFSVSLGVLLAIVSVGVLIYFIHHISVSIQADQVVARVGKELNEGIERLFPGGAGTAGPPHPSVPLEECLPASFASEAWPLRALKDGYLQMIDDEALMELACKEELLLRLESRPGHYLTQGRAMAMVWPRDRVIPRLQEKINAAFVLGDQRTANQDIAFSFNQLVEMAVRALSPGINDHFTAIACVDRLESALCRLARCDMPLALRFDTHGNLRLVAPQTSFHGIVDLAFNQIRQSARSTPAVAVRLLDAIAQIASRVQREPDAACLQRHVEMIGRGARSAVPEADDLAVVEASAATAMQVLSAVLDPSGQGTGQHHDASAMPVNVGPTRPTRAERIPI</sequence>
<dbReference type="EMBL" id="JALNMH010000003">
    <property type="protein sequence ID" value="MCK7593101.1"/>
    <property type="molecule type" value="Genomic_DNA"/>
</dbReference>
<feature type="transmembrane region" description="Helical" evidence="2">
    <location>
        <begin position="109"/>
        <end position="128"/>
    </location>
</feature>
<evidence type="ECO:0000313" key="4">
    <source>
        <dbReference type="Proteomes" id="UP001431449"/>
    </source>
</evidence>
<evidence type="ECO:0000256" key="1">
    <source>
        <dbReference type="SAM" id="MobiDB-lite"/>
    </source>
</evidence>
<dbReference type="RefSeq" id="WP_248206167.1">
    <property type="nucleotide sequence ID" value="NZ_JALNMH010000003.1"/>
</dbReference>
<accession>A0ABT0GEY6</accession>
<feature type="transmembrane region" description="Helical" evidence="2">
    <location>
        <begin position="140"/>
        <end position="160"/>
    </location>
</feature>
<dbReference type="Pfam" id="PF10011">
    <property type="entry name" value="DUF2254"/>
    <property type="match status" value="1"/>
</dbReference>